<feature type="binding site" evidence="14">
    <location>
        <begin position="123"/>
        <end position="124"/>
    </location>
    <ligand>
        <name>beta-D-galactose</name>
        <dbReference type="ChEBI" id="CHEBI:27667"/>
    </ligand>
</feature>
<comment type="catalytic activity">
    <reaction evidence="11">
        <text>alpha-D-glucose = beta-D-glucose</text>
        <dbReference type="Rhea" id="RHEA:10264"/>
        <dbReference type="ChEBI" id="CHEBI:15903"/>
        <dbReference type="ChEBI" id="CHEBI:17925"/>
        <dbReference type="EC" id="5.1.3.3"/>
    </reaction>
</comment>
<dbReference type="InterPro" id="IPR015443">
    <property type="entry name" value="Aldose_1-epimerase"/>
</dbReference>
<evidence type="ECO:0000256" key="10">
    <source>
        <dbReference type="ARBA" id="ARBA00023277"/>
    </source>
</evidence>
<organism evidence="15 16">
    <name type="scientific">Flagellimonas oceani</name>
    <dbReference type="NCBI Taxonomy" id="2698672"/>
    <lineage>
        <taxon>Bacteria</taxon>
        <taxon>Pseudomonadati</taxon>
        <taxon>Bacteroidota</taxon>
        <taxon>Flavobacteriia</taxon>
        <taxon>Flavobacteriales</taxon>
        <taxon>Flavobacteriaceae</taxon>
        <taxon>Flagellimonas</taxon>
    </lineage>
</organism>
<evidence type="ECO:0000256" key="9">
    <source>
        <dbReference type="ARBA" id="ARBA00023235"/>
    </source>
</evidence>
<evidence type="ECO:0000256" key="4">
    <source>
        <dbReference type="ARBA" id="ARBA00006206"/>
    </source>
</evidence>
<protein>
    <recommendedName>
        <fullName evidence="11">Aldose 1-epimerase</fullName>
        <ecNumber evidence="11">5.1.3.3</ecNumber>
    </recommendedName>
</protein>
<evidence type="ECO:0000256" key="5">
    <source>
        <dbReference type="ARBA" id="ARBA00011245"/>
    </source>
</evidence>
<feature type="binding site" evidence="14">
    <location>
        <begin position="223"/>
        <end position="225"/>
    </location>
    <ligand>
        <name>beta-D-galactose</name>
        <dbReference type="ChEBI" id="CHEBI:27667"/>
    </ligand>
</feature>
<dbReference type="GO" id="GO:0004034">
    <property type="term" value="F:aldose 1-epimerase activity"/>
    <property type="evidence" value="ECO:0007669"/>
    <property type="project" value="UniProtKB-EC"/>
</dbReference>
<evidence type="ECO:0000256" key="14">
    <source>
        <dbReference type="PIRSR" id="PIRSR005096-3"/>
    </source>
</evidence>
<dbReference type="Gene3D" id="2.70.98.10">
    <property type="match status" value="1"/>
</dbReference>
<dbReference type="RefSeq" id="WP_166248999.1">
    <property type="nucleotide sequence ID" value="NZ_CP049616.1"/>
</dbReference>
<dbReference type="InterPro" id="IPR047215">
    <property type="entry name" value="Galactose_mutarotase-like"/>
</dbReference>
<dbReference type="FunFam" id="2.70.98.10:FF:000003">
    <property type="entry name" value="Aldose 1-epimerase"/>
    <property type="match status" value="1"/>
</dbReference>
<keyword evidence="10 11" id="KW-0119">Carbohydrate metabolism</keyword>
<evidence type="ECO:0000256" key="11">
    <source>
        <dbReference type="PIRNR" id="PIRNR005096"/>
    </source>
</evidence>
<dbReference type="AlphaFoldDB" id="A0A6G7J3Z6"/>
<evidence type="ECO:0000256" key="2">
    <source>
        <dbReference type="ARBA" id="ARBA00004496"/>
    </source>
</evidence>
<comment type="cofactor">
    <cofactor evidence="1">
        <name>Ca(2+)</name>
        <dbReference type="ChEBI" id="CHEBI:29108"/>
    </cofactor>
</comment>
<dbReference type="Pfam" id="PF01263">
    <property type="entry name" value="Aldose_epim"/>
    <property type="match status" value="1"/>
</dbReference>
<dbReference type="InterPro" id="IPR011013">
    <property type="entry name" value="Gal_mutarotase_sf_dom"/>
</dbReference>
<comment type="pathway">
    <text evidence="3 11">Carbohydrate metabolism; hexose metabolism.</text>
</comment>
<keyword evidence="8" id="KW-0106">Calcium</keyword>
<dbReference type="KEGG" id="mut:GVT53_13205"/>
<dbReference type="PANTHER" id="PTHR10091">
    <property type="entry name" value="ALDOSE-1-EPIMERASE"/>
    <property type="match status" value="1"/>
</dbReference>
<dbReference type="EMBL" id="CP049616">
    <property type="protein sequence ID" value="QII45593.1"/>
    <property type="molecule type" value="Genomic_DNA"/>
</dbReference>
<keyword evidence="7" id="KW-0597">Phosphoprotein</keyword>
<dbReference type="GO" id="GO:0006006">
    <property type="term" value="P:glucose metabolic process"/>
    <property type="evidence" value="ECO:0007669"/>
    <property type="project" value="TreeGrafter"/>
</dbReference>
<dbReference type="NCBIfam" id="NF008277">
    <property type="entry name" value="PRK11055.1"/>
    <property type="match status" value="1"/>
</dbReference>
<comment type="subunit">
    <text evidence="5">Monomer.</text>
</comment>
<evidence type="ECO:0000256" key="8">
    <source>
        <dbReference type="ARBA" id="ARBA00022837"/>
    </source>
</evidence>
<dbReference type="PIRSF" id="PIRSF005096">
    <property type="entry name" value="GALM"/>
    <property type="match status" value="1"/>
</dbReference>
<evidence type="ECO:0000256" key="13">
    <source>
        <dbReference type="PIRSR" id="PIRSR005096-2"/>
    </source>
</evidence>
<reference evidence="15 16" key="1">
    <citation type="submission" date="2020-02" db="EMBL/GenBank/DDBJ databases">
        <title>Complete genome of Muricauda sp. 501str8.</title>
        <authorList>
            <person name="Dong B."/>
            <person name="Zhu S."/>
            <person name="Yang J."/>
            <person name="Chen J."/>
        </authorList>
    </citation>
    <scope>NUCLEOTIDE SEQUENCE [LARGE SCALE GENOMIC DNA]</scope>
    <source>
        <strain evidence="15 16">501str8</strain>
    </source>
</reference>
<dbReference type="InterPro" id="IPR008183">
    <property type="entry name" value="Aldose_1/G6P_1-epimerase"/>
</dbReference>
<dbReference type="InterPro" id="IPR014718">
    <property type="entry name" value="GH-type_carb-bd"/>
</dbReference>
<comment type="subcellular location">
    <subcellularLocation>
        <location evidence="2">Cytoplasm</location>
    </subcellularLocation>
</comment>
<name>A0A6G7J3Z6_9FLAO</name>
<dbReference type="Proteomes" id="UP000502928">
    <property type="component" value="Chromosome"/>
</dbReference>
<feature type="binding site" evidence="13">
    <location>
        <position position="295"/>
    </location>
    <ligand>
        <name>beta-D-galactose</name>
        <dbReference type="ChEBI" id="CHEBI:27667"/>
    </ligand>
</feature>
<sequence length="395" mass="43694">MMRITKPSIFYGVLLLVFTIISCKENKKESQSEMETAKTESTQNPIEETIFGEMPDGTKVKKFTLKNEAGMEVDVITYGGIITRWTAPDSNGAYEDIVLGFDDLNQYLEGNPYFGALIGRYGNRIANGKFSLDGETYTLAKNDGDNHLHGGEKGFDKVVWDGVAKTTEEGAAVELTYTSEDGEEGYPGKLDVKVTYTLTDDNALDIQYEAVTDKPTVVNLTQHSYFNLSGQLSEPVLDHKIYLNADTYLPVDGGLIPTGEFREVAGTPFNFKEPKPIGEEIEAENEQLSLGGGYDHCWVLNNGEEDFRLAASAHHGETGRLLEVYTNEPGIQFYSGNFLDGTLPSKTGGTYVKRSGFCLETQHYPDSPNQADFPSVRLNPGETYSSRTMYKLSTK</sequence>
<feature type="active site" description="Proton donor" evidence="12">
    <location>
        <position position="223"/>
    </location>
</feature>
<evidence type="ECO:0000256" key="6">
    <source>
        <dbReference type="ARBA" id="ARBA00022490"/>
    </source>
</evidence>
<evidence type="ECO:0000313" key="15">
    <source>
        <dbReference type="EMBL" id="QII45593.1"/>
    </source>
</evidence>
<dbReference type="PROSITE" id="PS51257">
    <property type="entry name" value="PROKAR_LIPOPROTEIN"/>
    <property type="match status" value="1"/>
</dbReference>
<dbReference type="EC" id="5.1.3.3" evidence="11"/>
<feature type="active site" description="Proton acceptor" evidence="12">
    <location>
        <position position="360"/>
    </location>
</feature>
<comment type="similarity">
    <text evidence="4 11">Belongs to the aldose epimerase family.</text>
</comment>
<dbReference type="UniPathway" id="UPA00242"/>
<evidence type="ECO:0000256" key="12">
    <source>
        <dbReference type="PIRSR" id="PIRSR005096-1"/>
    </source>
</evidence>
<evidence type="ECO:0000313" key="16">
    <source>
        <dbReference type="Proteomes" id="UP000502928"/>
    </source>
</evidence>
<evidence type="ECO:0000256" key="1">
    <source>
        <dbReference type="ARBA" id="ARBA00001913"/>
    </source>
</evidence>
<dbReference type="PANTHER" id="PTHR10091:SF0">
    <property type="entry name" value="GALACTOSE MUTAROTASE"/>
    <property type="match status" value="1"/>
</dbReference>
<keyword evidence="16" id="KW-1185">Reference proteome</keyword>
<dbReference type="GO" id="GO:0005737">
    <property type="term" value="C:cytoplasm"/>
    <property type="evidence" value="ECO:0007669"/>
    <property type="project" value="UniProtKB-SubCell"/>
</dbReference>
<dbReference type="GO" id="GO:0030246">
    <property type="term" value="F:carbohydrate binding"/>
    <property type="evidence" value="ECO:0007669"/>
    <property type="project" value="InterPro"/>
</dbReference>
<evidence type="ECO:0000256" key="7">
    <source>
        <dbReference type="ARBA" id="ARBA00022553"/>
    </source>
</evidence>
<dbReference type="CDD" id="cd09019">
    <property type="entry name" value="galactose_mutarotase_like"/>
    <property type="match status" value="1"/>
</dbReference>
<gene>
    <name evidence="15" type="ORF">GVT53_13205</name>
</gene>
<keyword evidence="9 11" id="KW-0413">Isomerase</keyword>
<accession>A0A6G7J3Z6</accession>
<dbReference type="SUPFAM" id="SSF74650">
    <property type="entry name" value="Galactose mutarotase-like"/>
    <property type="match status" value="1"/>
</dbReference>
<proteinExistence type="inferred from homology"/>
<evidence type="ECO:0000256" key="3">
    <source>
        <dbReference type="ARBA" id="ARBA00005028"/>
    </source>
</evidence>
<keyword evidence="6" id="KW-0963">Cytoplasm</keyword>
<dbReference type="GO" id="GO:0033499">
    <property type="term" value="P:galactose catabolic process via UDP-galactose, Leloir pathway"/>
    <property type="evidence" value="ECO:0007669"/>
    <property type="project" value="TreeGrafter"/>
</dbReference>